<organism evidence="3 4">
    <name type="scientific">Chryseobacterium turcicum</name>
    <dbReference type="NCBI Taxonomy" id="2898076"/>
    <lineage>
        <taxon>Bacteria</taxon>
        <taxon>Pseudomonadati</taxon>
        <taxon>Bacteroidota</taxon>
        <taxon>Flavobacteriia</taxon>
        <taxon>Flavobacteriales</taxon>
        <taxon>Weeksellaceae</taxon>
        <taxon>Chryseobacterium group</taxon>
        <taxon>Chryseobacterium</taxon>
    </lineage>
</organism>
<dbReference type="RefSeq" id="WP_230668769.1">
    <property type="nucleotide sequence ID" value="NZ_JAJNAY010000001.1"/>
</dbReference>
<feature type="signal peptide" evidence="1">
    <location>
        <begin position="1"/>
        <end position="19"/>
    </location>
</feature>
<keyword evidence="1" id="KW-0732">Signal</keyword>
<sequence>MKKLLLVASVVLMGVGVNAQEFRFGPKAGFAMSTMKIDDKQDDLGARKMSPKYTFYVGGMAEYKINDNFGLQAEVLYSPLGAKEKIDGINAGVVFVGEQTKVELGTILVPVSAKYFFTENISVAAGANFGVILTAKQKTVIGSDFINVGVVDEENNSGEIDIKKDIKKLNIAPFVGVEYMLENGLFFDARYSLGVSNLSNDGSGGKVTNSFAQIGVGFKFGGN</sequence>
<protein>
    <submittedName>
        <fullName evidence="3">PorT family protein</fullName>
    </submittedName>
</protein>
<gene>
    <name evidence="3" type="ORF">LO744_09105</name>
</gene>
<keyword evidence="4" id="KW-1185">Reference proteome</keyword>
<evidence type="ECO:0000259" key="2">
    <source>
        <dbReference type="Pfam" id="PF13568"/>
    </source>
</evidence>
<comment type="caution">
    <text evidence="3">The sequence shown here is derived from an EMBL/GenBank/DDBJ whole genome shotgun (WGS) entry which is preliminary data.</text>
</comment>
<dbReference type="Pfam" id="PF13568">
    <property type="entry name" value="OMP_b-brl_2"/>
    <property type="match status" value="1"/>
</dbReference>
<dbReference type="Proteomes" id="UP001108025">
    <property type="component" value="Unassembled WGS sequence"/>
</dbReference>
<accession>A0A9Q3YVL1</accession>
<dbReference type="SUPFAM" id="SSF56925">
    <property type="entry name" value="OMPA-like"/>
    <property type="match status" value="1"/>
</dbReference>
<dbReference type="InterPro" id="IPR025665">
    <property type="entry name" value="Beta-barrel_OMP_2"/>
</dbReference>
<feature type="domain" description="Outer membrane protein beta-barrel" evidence="2">
    <location>
        <begin position="18"/>
        <end position="199"/>
    </location>
</feature>
<dbReference type="AlphaFoldDB" id="A0A9Q3YVL1"/>
<evidence type="ECO:0000313" key="3">
    <source>
        <dbReference type="EMBL" id="MCD1117013.1"/>
    </source>
</evidence>
<feature type="chain" id="PRO_5040348535" evidence="1">
    <location>
        <begin position="20"/>
        <end position="223"/>
    </location>
</feature>
<proteinExistence type="predicted"/>
<dbReference type="InterPro" id="IPR011250">
    <property type="entry name" value="OMP/PagP_B-barrel"/>
</dbReference>
<evidence type="ECO:0000256" key="1">
    <source>
        <dbReference type="SAM" id="SignalP"/>
    </source>
</evidence>
<dbReference type="EMBL" id="JAJNAY010000001">
    <property type="protein sequence ID" value="MCD1117013.1"/>
    <property type="molecule type" value="Genomic_DNA"/>
</dbReference>
<dbReference type="Gene3D" id="2.40.160.20">
    <property type="match status" value="1"/>
</dbReference>
<evidence type="ECO:0000313" key="4">
    <source>
        <dbReference type="Proteomes" id="UP001108025"/>
    </source>
</evidence>
<name>A0A9Q3YVL1_9FLAO</name>
<reference evidence="3" key="1">
    <citation type="submission" date="2021-11" db="EMBL/GenBank/DDBJ databases">
        <title>Description of novel Chryseobacterium species.</title>
        <authorList>
            <person name="Saticioglu I.B."/>
            <person name="Ay H."/>
            <person name="Altun S."/>
            <person name="Duman M."/>
        </authorList>
    </citation>
    <scope>NUCLEOTIDE SEQUENCE</scope>
    <source>
        <strain evidence="3">C-17</strain>
    </source>
</reference>